<reference evidence="1 2" key="1">
    <citation type="journal article" date="2023" name="bioRxiv">
        <title>Conserved and derived expression patterns and positive selection on dental genes reveal complex evolutionary context of ever-growing rodent molars.</title>
        <authorList>
            <person name="Calamari Z.T."/>
            <person name="Song A."/>
            <person name="Cohen E."/>
            <person name="Akter M."/>
            <person name="Roy R.D."/>
            <person name="Hallikas O."/>
            <person name="Christensen M.M."/>
            <person name="Li P."/>
            <person name="Marangoni P."/>
            <person name="Jernvall J."/>
            <person name="Klein O.D."/>
        </authorList>
    </citation>
    <scope>NUCLEOTIDE SEQUENCE [LARGE SCALE GENOMIC DNA]</scope>
    <source>
        <strain evidence="1">V071</strain>
    </source>
</reference>
<proteinExistence type="predicted"/>
<accession>A0AAW0H0K5</accession>
<gene>
    <name evidence="1" type="ORF">U0070_009126</name>
</gene>
<protein>
    <submittedName>
        <fullName evidence="1">Uncharacterized protein</fullName>
    </submittedName>
</protein>
<evidence type="ECO:0000313" key="1">
    <source>
        <dbReference type="EMBL" id="KAK7796301.1"/>
    </source>
</evidence>
<name>A0AAW0H0K5_MYOGA</name>
<dbReference type="AlphaFoldDB" id="A0AAW0H0K5"/>
<organism evidence="1 2">
    <name type="scientific">Myodes glareolus</name>
    <name type="common">Bank vole</name>
    <name type="synonym">Clethrionomys glareolus</name>
    <dbReference type="NCBI Taxonomy" id="447135"/>
    <lineage>
        <taxon>Eukaryota</taxon>
        <taxon>Metazoa</taxon>
        <taxon>Chordata</taxon>
        <taxon>Craniata</taxon>
        <taxon>Vertebrata</taxon>
        <taxon>Euteleostomi</taxon>
        <taxon>Mammalia</taxon>
        <taxon>Eutheria</taxon>
        <taxon>Euarchontoglires</taxon>
        <taxon>Glires</taxon>
        <taxon>Rodentia</taxon>
        <taxon>Myomorpha</taxon>
        <taxon>Muroidea</taxon>
        <taxon>Cricetidae</taxon>
        <taxon>Arvicolinae</taxon>
        <taxon>Myodes</taxon>
    </lineage>
</organism>
<keyword evidence="2" id="KW-1185">Reference proteome</keyword>
<dbReference type="EMBL" id="JBBHLL010001263">
    <property type="protein sequence ID" value="KAK7796301.1"/>
    <property type="molecule type" value="Genomic_DNA"/>
</dbReference>
<comment type="caution">
    <text evidence="1">The sequence shown here is derived from an EMBL/GenBank/DDBJ whole genome shotgun (WGS) entry which is preliminary data.</text>
</comment>
<evidence type="ECO:0000313" key="2">
    <source>
        <dbReference type="Proteomes" id="UP001488838"/>
    </source>
</evidence>
<dbReference type="Proteomes" id="UP001488838">
    <property type="component" value="Unassembled WGS sequence"/>
</dbReference>
<sequence>MKFSFSDSPREDAWVLFLSRALKSQQSCFSPVRKALSDSPAGAASPL</sequence>